<dbReference type="EMBL" id="JAOVZO020000018">
    <property type="protein sequence ID" value="MDC8014600.1"/>
    <property type="molecule type" value="Genomic_DNA"/>
</dbReference>
<evidence type="ECO:0000313" key="2">
    <source>
        <dbReference type="EMBL" id="MDC8014600.1"/>
    </source>
</evidence>
<sequence>MFLWDFFPEYGQPVEKPAAVVVHVEVADADALWQRALAAGASVVIPLEMQFWGQRYGQIADPFGHRWSIGEPMRPAG</sequence>
<proteinExistence type="predicted"/>
<organism evidence="2 3">
    <name type="scientific">Tahibacter soli</name>
    <dbReference type="NCBI Taxonomy" id="2983605"/>
    <lineage>
        <taxon>Bacteria</taxon>
        <taxon>Pseudomonadati</taxon>
        <taxon>Pseudomonadota</taxon>
        <taxon>Gammaproteobacteria</taxon>
        <taxon>Lysobacterales</taxon>
        <taxon>Rhodanobacteraceae</taxon>
        <taxon>Tahibacter</taxon>
    </lineage>
</organism>
<dbReference type="Gene3D" id="3.30.720.110">
    <property type="match status" value="1"/>
</dbReference>
<protein>
    <submittedName>
        <fullName evidence="2">VOC family protein</fullName>
    </submittedName>
</protein>
<dbReference type="Proteomes" id="UP001139971">
    <property type="component" value="Unassembled WGS sequence"/>
</dbReference>
<keyword evidence="3" id="KW-1185">Reference proteome</keyword>
<evidence type="ECO:0000259" key="1">
    <source>
        <dbReference type="PROSITE" id="PS51819"/>
    </source>
</evidence>
<dbReference type="PANTHER" id="PTHR34109">
    <property type="entry name" value="BNAUNNG04460D PROTEIN-RELATED"/>
    <property type="match status" value="1"/>
</dbReference>
<reference evidence="2" key="1">
    <citation type="submission" date="2023-02" db="EMBL/GenBank/DDBJ databases">
        <title>Tahibacter soli sp. nov. isolated from soil.</title>
        <authorList>
            <person name="Baek J.H."/>
            <person name="Lee J.K."/>
            <person name="Choi D.G."/>
            <person name="Jeon C.O."/>
        </authorList>
    </citation>
    <scope>NUCLEOTIDE SEQUENCE</scope>
    <source>
        <strain evidence="2">BL</strain>
    </source>
</reference>
<dbReference type="PROSITE" id="PS51819">
    <property type="entry name" value="VOC"/>
    <property type="match status" value="1"/>
</dbReference>
<evidence type="ECO:0000313" key="3">
    <source>
        <dbReference type="Proteomes" id="UP001139971"/>
    </source>
</evidence>
<dbReference type="PANTHER" id="PTHR34109:SF1">
    <property type="entry name" value="VOC DOMAIN-CONTAINING PROTEIN"/>
    <property type="match status" value="1"/>
</dbReference>
<dbReference type="Pfam" id="PF00903">
    <property type="entry name" value="Glyoxalase"/>
    <property type="match status" value="1"/>
</dbReference>
<feature type="domain" description="VOC" evidence="1">
    <location>
        <begin position="1"/>
        <end position="72"/>
    </location>
</feature>
<accession>A0A9X3YNJ4</accession>
<dbReference type="InterPro" id="IPR029068">
    <property type="entry name" value="Glyas_Bleomycin-R_OHBP_Dase"/>
</dbReference>
<name>A0A9X3YNJ4_9GAMM</name>
<dbReference type="InterPro" id="IPR037523">
    <property type="entry name" value="VOC_core"/>
</dbReference>
<gene>
    <name evidence="2" type="ORF">OD750_018800</name>
</gene>
<dbReference type="SUPFAM" id="SSF54593">
    <property type="entry name" value="Glyoxalase/Bleomycin resistance protein/Dihydroxybiphenyl dioxygenase"/>
    <property type="match status" value="1"/>
</dbReference>
<dbReference type="AlphaFoldDB" id="A0A9X3YNJ4"/>
<comment type="caution">
    <text evidence="2">The sequence shown here is derived from an EMBL/GenBank/DDBJ whole genome shotgun (WGS) entry which is preliminary data.</text>
</comment>
<dbReference type="RefSeq" id="WP_263542185.1">
    <property type="nucleotide sequence ID" value="NZ_JAOVZO020000018.1"/>
</dbReference>
<dbReference type="InterPro" id="IPR004360">
    <property type="entry name" value="Glyas_Fos-R_dOase_dom"/>
</dbReference>